<sequence length="859" mass="101535">MNIENQPKEQQLYPEVVTDISFTTNEFFSKYLEKYLYEKSLELQLQIKNQESQSISILCYYEHLMYITKIKKPQFNFHKIYKQEVKKISSLTQIAFSLEYDLDFYQFLSNIMIKQFSIFKSKEGFLFFHKMYASMEYEITFLNEIENYRNHKYKDLNKEDDEIQNKYLREYDDDPKKQQQLENEISQRKIYKNLKPKYSLNKPISSNIGLQQYKQINEQINSKNFQKIKKNDNEDDNQIEQQQLQKEQIENKNYNYNFNQMKDLCQKQNILQLQSGYQNNSLQKTYILVNQSSSSQQFDEQLEKQSQNNNINESKTNQNDNGISHTLEEKIMYVSNQLNKIIDQNQEKKKNDDKQILPGQQIDIFNNNFSNFQKISEPGSLLQSNERSEILENFVQEAYEFMNNIVEKNPIKNKFLIIAQIIEDNFLVNFDVIRDKTILNQNEKNYDFKLYQLTSIQKVYKEVSQGFHNNSINFSQSQSIIMNINQNEQTHNNNTNSNLSRLTSKSPQQSKQISFGNSSINQLKRQIPGRHLQGSFQISQIQKKNNQKNKLNTSSICSISFSKRNSSQSQIFSQKNNQSINFTSNNHHLNSQNLNNKHTNKFGNIQNNCKIENNFNSPEFQQELQDKLKKCQIYSNQQHEETSPKNSYSQINEKINQNKTTLKKVSKTYDIDNIPEQISFKNSNFSSINNSKNQNINLNLSAYNSKNNSKSEYNDIFKNNNNYNKNIDNDNNNNLNTRKTNKLEYLAKKNSDNNNNNKKFSQNNIFNKQYKQMNNNFNNNNINNAKISRESNKVQHNSINKSQLIHNNFLNNELVIPGTPNENSNQSQNLKIFEDNPISIFYLKTNSNSKMQEEQVRAE</sequence>
<feature type="region of interest" description="Disordered" evidence="1">
    <location>
        <begin position="489"/>
        <end position="513"/>
    </location>
</feature>
<proteinExistence type="predicted"/>
<gene>
    <name evidence="2" type="ORF">PPERSA_12203</name>
</gene>
<protein>
    <submittedName>
        <fullName evidence="2">Uncharacterized protein</fullName>
    </submittedName>
</protein>
<comment type="caution">
    <text evidence="2">The sequence shown here is derived from an EMBL/GenBank/DDBJ whole genome shotgun (WGS) entry which is preliminary data.</text>
</comment>
<evidence type="ECO:0000313" key="2">
    <source>
        <dbReference type="EMBL" id="KRX10852.1"/>
    </source>
</evidence>
<feature type="region of interest" description="Disordered" evidence="1">
    <location>
        <begin position="297"/>
        <end position="321"/>
    </location>
</feature>
<evidence type="ECO:0000256" key="1">
    <source>
        <dbReference type="SAM" id="MobiDB-lite"/>
    </source>
</evidence>
<dbReference type="Proteomes" id="UP000054937">
    <property type="component" value="Unassembled WGS sequence"/>
</dbReference>
<organism evidence="2 3">
    <name type="scientific">Pseudocohnilembus persalinus</name>
    <name type="common">Ciliate</name>
    <dbReference type="NCBI Taxonomy" id="266149"/>
    <lineage>
        <taxon>Eukaryota</taxon>
        <taxon>Sar</taxon>
        <taxon>Alveolata</taxon>
        <taxon>Ciliophora</taxon>
        <taxon>Intramacronucleata</taxon>
        <taxon>Oligohymenophorea</taxon>
        <taxon>Scuticociliatia</taxon>
        <taxon>Philasterida</taxon>
        <taxon>Pseudocohnilembidae</taxon>
        <taxon>Pseudocohnilembus</taxon>
    </lineage>
</organism>
<keyword evidence="3" id="KW-1185">Reference proteome</keyword>
<accession>A0A0V0R8M6</accession>
<evidence type="ECO:0000313" key="3">
    <source>
        <dbReference type="Proteomes" id="UP000054937"/>
    </source>
</evidence>
<reference evidence="2 3" key="1">
    <citation type="journal article" date="2015" name="Sci. Rep.">
        <title>Genome of the facultative scuticociliatosis pathogen Pseudocohnilembus persalinus provides insight into its virulence through horizontal gene transfer.</title>
        <authorList>
            <person name="Xiong J."/>
            <person name="Wang G."/>
            <person name="Cheng J."/>
            <person name="Tian M."/>
            <person name="Pan X."/>
            <person name="Warren A."/>
            <person name="Jiang C."/>
            <person name="Yuan D."/>
            <person name="Miao W."/>
        </authorList>
    </citation>
    <scope>NUCLEOTIDE SEQUENCE [LARGE SCALE GENOMIC DNA]</scope>
    <source>
        <strain evidence="2">36N120E</strain>
    </source>
</reference>
<dbReference type="AlphaFoldDB" id="A0A0V0R8M6"/>
<feature type="compositionally biased region" description="Polar residues" evidence="1">
    <location>
        <begin position="499"/>
        <end position="513"/>
    </location>
</feature>
<feature type="compositionally biased region" description="Low complexity" evidence="1">
    <location>
        <begin position="489"/>
        <end position="498"/>
    </location>
</feature>
<dbReference type="EMBL" id="LDAU01000018">
    <property type="protein sequence ID" value="KRX10852.1"/>
    <property type="molecule type" value="Genomic_DNA"/>
</dbReference>
<dbReference type="OMA" id="INNMICK"/>
<name>A0A0V0R8M6_PSEPJ</name>
<dbReference type="InParanoid" id="A0A0V0R8M6"/>